<dbReference type="CDD" id="cd00090">
    <property type="entry name" value="HTH_ARSR"/>
    <property type="match status" value="1"/>
</dbReference>
<keyword evidence="2" id="KW-0238">DNA-binding</keyword>
<evidence type="ECO:0000256" key="2">
    <source>
        <dbReference type="ARBA" id="ARBA00023125"/>
    </source>
</evidence>
<dbReference type="PRINTS" id="PR00778">
    <property type="entry name" value="HTHARSR"/>
</dbReference>
<dbReference type="InterPro" id="IPR051081">
    <property type="entry name" value="HTH_MetalResp_TranReg"/>
</dbReference>
<dbReference type="Proteomes" id="UP000003165">
    <property type="component" value="Unassembled WGS sequence"/>
</dbReference>
<dbReference type="SMART" id="SM00418">
    <property type="entry name" value="HTH_ARSR"/>
    <property type="match status" value="1"/>
</dbReference>
<evidence type="ECO:0000256" key="1">
    <source>
        <dbReference type="ARBA" id="ARBA00023015"/>
    </source>
</evidence>
<accession>B9Z4D7</accession>
<dbReference type="InterPro" id="IPR036390">
    <property type="entry name" value="WH_DNA-bd_sf"/>
</dbReference>
<dbReference type="eggNOG" id="COG0640">
    <property type="taxonomic scope" value="Bacteria"/>
</dbReference>
<dbReference type="EMBL" id="ACIS01000005">
    <property type="protein sequence ID" value="EEG08714.1"/>
    <property type="molecule type" value="Genomic_DNA"/>
</dbReference>
<dbReference type="GO" id="GO:0003700">
    <property type="term" value="F:DNA-binding transcription factor activity"/>
    <property type="evidence" value="ECO:0007669"/>
    <property type="project" value="InterPro"/>
</dbReference>
<dbReference type="InterPro" id="IPR036388">
    <property type="entry name" value="WH-like_DNA-bd_sf"/>
</dbReference>
<dbReference type="NCBIfam" id="NF033788">
    <property type="entry name" value="HTH_metalloreg"/>
    <property type="match status" value="1"/>
</dbReference>
<protein>
    <submittedName>
        <fullName evidence="5">Transcriptional regulator, ArsR family</fullName>
    </submittedName>
</protein>
<dbReference type="Gene3D" id="1.10.10.10">
    <property type="entry name" value="Winged helix-like DNA-binding domain superfamily/Winged helix DNA-binding domain"/>
    <property type="match status" value="1"/>
</dbReference>
<keyword evidence="6" id="KW-1185">Reference proteome</keyword>
<reference evidence="5 6" key="1">
    <citation type="submission" date="2009-02" db="EMBL/GenBank/DDBJ databases">
        <title>Sequencing of the draft genome and assembly of Lutiella nitroferrum 2002.</title>
        <authorList>
            <consortium name="US DOE Joint Genome Institute (JGI-PGF)"/>
            <person name="Lucas S."/>
            <person name="Copeland A."/>
            <person name="Lapidus A."/>
            <person name="Glavina del Rio T."/>
            <person name="Tice H."/>
            <person name="Bruce D."/>
            <person name="Goodwin L."/>
            <person name="Pitluck S."/>
            <person name="Larimer F."/>
            <person name="Land M.L."/>
            <person name="Hauser L."/>
            <person name="Coates J.D."/>
        </authorList>
    </citation>
    <scope>NUCLEOTIDE SEQUENCE [LARGE SCALE GENOMIC DNA]</scope>
    <source>
        <strain evidence="5 6">2002</strain>
    </source>
</reference>
<dbReference type="SUPFAM" id="SSF46785">
    <property type="entry name" value="Winged helix' DNA-binding domain"/>
    <property type="match status" value="1"/>
</dbReference>
<dbReference type="PROSITE" id="PS50987">
    <property type="entry name" value="HTH_ARSR_2"/>
    <property type="match status" value="1"/>
</dbReference>
<sequence>MSKSIDMKSNYSQAIPPQWHAMSKVFVALGDEHRQRILLLFEPGDRLTVGQIADASTLSRPTVSHHLKILREAGVLQSEKQGKEVYCWINKAFLEESLSAVLTYLREAT</sequence>
<dbReference type="PANTHER" id="PTHR33154:SF33">
    <property type="entry name" value="TRANSCRIPTIONAL REPRESSOR SDPR"/>
    <property type="match status" value="1"/>
</dbReference>
<keyword evidence="3" id="KW-0804">Transcription</keyword>
<dbReference type="AlphaFoldDB" id="B9Z4D7"/>
<evidence type="ECO:0000259" key="4">
    <source>
        <dbReference type="PROSITE" id="PS50987"/>
    </source>
</evidence>
<evidence type="ECO:0000313" key="5">
    <source>
        <dbReference type="EMBL" id="EEG08714.1"/>
    </source>
</evidence>
<dbReference type="InterPro" id="IPR001845">
    <property type="entry name" value="HTH_ArsR_DNA-bd_dom"/>
</dbReference>
<name>B9Z4D7_9NEIS</name>
<comment type="caution">
    <text evidence="5">The sequence shown here is derived from an EMBL/GenBank/DDBJ whole genome shotgun (WGS) entry which is preliminary data.</text>
</comment>
<keyword evidence="1" id="KW-0805">Transcription regulation</keyword>
<organism evidence="5 6">
    <name type="scientific">Pseudogulbenkiania ferrooxidans 2002</name>
    <dbReference type="NCBI Taxonomy" id="279714"/>
    <lineage>
        <taxon>Bacteria</taxon>
        <taxon>Pseudomonadati</taxon>
        <taxon>Pseudomonadota</taxon>
        <taxon>Betaproteobacteria</taxon>
        <taxon>Neisseriales</taxon>
        <taxon>Chromobacteriaceae</taxon>
        <taxon>Pseudogulbenkiania</taxon>
    </lineage>
</organism>
<dbReference type="PANTHER" id="PTHR33154">
    <property type="entry name" value="TRANSCRIPTIONAL REGULATOR, ARSR FAMILY"/>
    <property type="match status" value="1"/>
</dbReference>
<gene>
    <name evidence="5" type="ORF">FuraDRAFT_2222</name>
</gene>
<dbReference type="Pfam" id="PF01022">
    <property type="entry name" value="HTH_5"/>
    <property type="match status" value="1"/>
</dbReference>
<feature type="domain" description="HTH arsR-type" evidence="4">
    <location>
        <begin position="14"/>
        <end position="109"/>
    </location>
</feature>
<evidence type="ECO:0000256" key="3">
    <source>
        <dbReference type="ARBA" id="ARBA00023163"/>
    </source>
</evidence>
<dbReference type="InterPro" id="IPR011991">
    <property type="entry name" value="ArsR-like_HTH"/>
</dbReference>
<evidence type="ECO:0000313" key="6">
    <source>
        <dbReference type="Proteomes" id="UP000003165"/>
    </source>
</evidence>
<dbReference type="GO" id="GO:0003677">
    <property type="term" value="F:DNA binding"/>
    <property type="evidence" value="ECO:0007669"/>
    <property type="project" value="UniProtKB-KW"/>
</dbReference>
<proteinExistence type="predicted"/>